<keyword evidence="6 7" id="KW-0539">Nucleus</keyword>
<evidence type="ECO:0000256" key="1">
    <source>
        <dbReference type="ARBA" id="ARBA00004123"/>
    </source>
</evidence>
<evidence type="ECO:0000256" key="3">
    <source>
        <dbReference type="ARBA" id="ARBA00022664"/>
    </source>
</evidence>
<dbReference type="GO" id="GO:0000390">
    <property type="term" value="P:spliceosomal complex disassembly"/>
    <property type="evidence" value="ECO:0007669"/>
    <property type="project" value="InterPro"/>
</dbReference>
<evidence type="ECO:0000259" key="10">
    <source>
        <dbReference type="PROSITE" id="PS50174"/>
    </source>
</evidence>
<feature type="compositionally biased region" description="Basic and acidic residues" evidence="9">
    <location>
        <begin position="149"/>
        <end position="173"/>
    </location>
</feature>
<evidence type="ECO:0000256" key="9">
    <source>
        <dbReference type="SAM" id="MobiDB-lite"/>
    </source>
</evidence>
<keyword evidence="8" id="KW-0175">Coiled coil</keyword>
<dbReference type="GO" id="GO:0003676">
    <property type="term" value="F:nucleic acid binding"/>
    <property type="evidence" value="ECO:0007669"/>
    <property type="project" value="InterPro"/>
</dbReference>
<dbReference type="SMART" id="SM00443">
    <property type="entry name" value="G_patch"/>
    <property type="match status" value="1"/>
</dbReference>
<feature type="compositionally biased region" description="Acidic residues" evidence="9">
    <location>
        <begin position="128"/>
        <end position="139"/>
    </location>
</feature>
<dbReference type="Pfam" id="PF12457">
    <property type="entry name" value="TIP_N"/>
    <property type="match status" value="1"/>
</dbReference>
<evidence type="ECO:0000256" key="6">
    <source>
        <dbReference type="ARBA" id="ARBA00023242"/>
    </source>
</evidence>
<evidence type="ECO:0000256" key="2">
    <source>
        <dbReference type="ARBA" id="ARBA00010900"/>
    </source>
</evidence>
<dbReference type="InterPro" id="IPR000467">
    <property type="entry name" value="G_patch_dom"/>
</dbReference>
<comment type="subcellular location">
    <subcellularLocation>
        <location evidence="1 7">Nucleus</location>
    </subcellularLocation>
</comment>
<dbReference type="PROSITE" id="PS50174">
    <property type="entry name" value="G_PATCH"/>
    <property type="match status" value="1"/>
</dbReference>
<comment type="caution">
    <text evidence="11">The sequence shown here is derived from an EMBL/GenBank/DDBJ whole genome shotgun (WGS) entry which is preliminary data.</text>
</comment>
<dbReference type="PIRSF" id="PIRSF017706">
    <property type="entry name" value="TFIP11"/>
    <property type="match status" value="1"/>
</dbReference>
<feature type="region of interest" description="Disordered" evidence="9">
    <location>
        <begin position="32"/>
        <end position="186"/>
    </location>
</feature>
<dbReference type="InterPro" id="IPR045211">
    <property type="entry name" value="TFP11/STIP/Ntr1"/>
</dbReference>
<dbReference type="GO" id="GO:0071008">
    <property type="term" value="C:U2-type post-mRNA release spliceosomal complex"/>
    <property type="evidence" value="ECO:0007669"/>
    <property type="project" value="TreeGrafter"/>
</dbReference>
<accession>A0AAV9EAI6</accession>
<keyword evidence="4 7" id="KW-0747">Spliceosome</keyword>
<dbReference type="PANTHER" id="PTHR23329">
    <property type="entry name" value="TUFTELIN-INTERACTING PROTEIN 11-RELATED"/>
    <property type="match status" value="1"/>
</dbReference>
<keyword evidence="12" id="KW-1185">Reference proteome</keyword>
<comment type="similarity">
    <text evidence="2 7">Belongs to the TFP11/STIP family.</text>
</comment>
<feature type="coiled-coil region" evidence="8">
    <location>
        <begin position="346"/>
        <end position="394"/>
    </location>
</feature>
<dbReference type="AlphaFoldDB" id="A0AAV9EAI6"/>
<dbReference type="InterPro" id="IPR024933">
    <property type="entry name" value="TFP11"/>
</dbReference>
<dbReference type="Proteomes" id="UP001180020">
    <property type="component" value="Unassembled WGS sequence"/>
</dbReference>
<dbReference type="InterPro" id="IPR022159">
    <property type="entry name" value="STIP/TFIP11_N"/>
</dbReference>
<evidence type="ECO:0000256" key="4">
    <source>
        <dbReference type="ARBA" id="ARBA00022728"/>
    </source>
</evidence>
<dbReference type="Pfam" id="PF07842">
    <property type="entry name" value="GCFC"/>
    <property type="match status" value="1"/>
</dbReference>
<evidence type="ECO:0000313" key="12">
    <source>
        <dbReference type="Proteomes" id="UP001180020"/>
    </source>
</evidence>
<reference evidence="11" key="2">
    <citation type="submission" date="2023-06" db="EMBL/GenBank/DDBJ databases">
        <authorList>
            <person name="Ma L."/>
            <person name="Liu K.-W."/>
            <person name="Li Z."/>
            <person name="Hsiao Y.-Y."/>
            <person name="Qi Y."/>
            <person name="Fu T."/>
            <person name="Tang G."/>
            <person name="Zhang D."/>
            <person name="Sun W.-H."/>
            <person name="Liu D.-K."/>
            <person name="Li Y."/>
            <person name="Chen G.-Z."/>
            <person name="Liu X.-D."/>
            <person name="Liao X.-Y."/>
            <person name="Jiang Y.-T."/>
            <person name="Yu X."/>
            <person name="Hao Y."/>
            <person name="Huang J."/>
            <person name="Zhao X.-W."/>
            <person name="Ke S."/>
            <person name="Chen Y.-Y."/>
            <person name="Wu W.-L."/>
            <person name="Hsu J.-L."/>
            <person name="Lin Y.-F."/>
            <person name="Huang M.-D."/>
            <person name="Li C.-Y."/>
            <person name="Huang L."/>
            <person name="Wang Z.-W."/>
            <person name="Zhao X."/>
            <person name="Zhong W.-Y."/>
            <person name="Peng D.-H."/>
            <person name="Ahmad S."/>
            <person name="Lan S."/>
            <person name="Zhang J.-S."/>
            <person name="Tsai W.-C."/>
            <person name="Van De Peer Y."/>
            <person name="Liu Z.-J."/>
        </authorList>
    </citation>
    <scope>NUCLEOTIDE SEQUENCE</scope>
    <source>
        <strain evidence="11">CP</strain>
        <tissue evidence="11">Leaves</tissue>
    </source>
</reference>
<dbReference type="Pfam" id="PF01585">
    <property type="entry name" value="G-patch"/>
    <property type="match status" value="1"/>
</dbReference>
<protein>
    <recommendedName>
        <fullName evidence="10">G-patch domain-containing protein</fullName>
    </recommendedName>
</protein>
<dbReference type="InterPro" id="IPR022783">
    <property type="entry name" value="GCFC_dom"/>
</dbReference>
<sequence>MEDQEMERFAMDNDFEGGQYIDGEYYYRNRKEKRRQTKDDSLYGVFVGSSSDDEDRRSGKRGRRGRRDLDDDLPKSAPTFVSGGTVGQLDPPPPDQPVLNADRDAPAQSNRGFSGLGFVNPPDSAGGGDEETEAEEVVEEFLPTAFGRKLKEGAAARREREKEQKSRESERKPVLKRRSAGSEAIGEFEKHTKGIGMKILEKMGYKGGGLGKNQQGIVAPVEANLRPKNMGMGFKDYKENKSPAFENKEETKKKPLLSAPSLAKPKEKLWSKKNHRARRSEYMTAEEVLKRMEEEVAEKTTPQMILDMRGPQVRVLTNLENLNAEDEARDEGVAMPELQHNVKLIVDMAEVTIQSLNRDLTRERETLVILYGEKERLQKEADRQKKQFDAMEDISRMLDKIKEQNLSGILTLDSLVRTFRFLKERYSEDYKLCNLSCIACSYAYPLLIRVFQGWDPLQNPSHGVELMLSWRDFLQGEVAYDYSDAVSPYAQLVSEVILPAVRISGTNSWQARDPEPMLKFIESWEKLLPPPVLQSILDHIVMPKLSKAVDSWDPRRETIPIHVWIHPWLPLLGQKLDALHKTICYKLGNVLHAWHASDESALAILSPWKDVFDSAIWNPLILKYIVPKLVNVLQEFQINPAAQKLDPFVWVTRWASVVPIQHMVAMLEVYFFTKWQQVLYHWLCSNPNFEEVTTWYLGWKGLFPAELLANERIREQLMAGLAMMDQAAGGLDVVQPGVRENVSYLRATEQRQFDAQQQQAAAGVTYGVGFGTVHRDPEATDMSLKEAIEAYAVDHGLTFVPKVGKMHNGLQIYGFGSVSICVDSLNQVVFALSKDGWSAVSLERLLEMHHGRR</sequence>
<gene>
    <name evidence="11" type="ORF">QJS10_CPA08g00235</name>
</gene>
<proteinExistence type="inferred from homology"/>
<organism evidence="11 12">
    <name type="scientific">Acorus calamus</name>
    <name type="common">Sweet flag</name>
    <dbReference type="NCBI Taxonomy" id="4465"/>
    <lineage>
        <taxon>Eukaryota</taxon>
        <taxon>Viridiplantae</taxon>
        <taxon>Streptophyta</taxon>
        <taxon>Embryophyta</taxon>
        <taxon>Tracheophyta</taxon>
        <taxon>Spermatophyta</taxon>
        <taxon>Magnoliopsida</taxon>
        <taxon>Liliopsida</taxon>
        <taxon>Acoraceae</taxon>
        <taxon>Acorus</taxon>
    </lineage>
</organism>
<dbReference type="EMBL" id="JAUJYO010000008">
    <property type="protein sequence ID" value="KAK1310768.1"/>
    <property type="molecule type" value="Genomic_DNA"/>
</dbReference>
<evidence type="ECO:0000256" key="7">
    <source>
        <dbReference type="PIRNR" id="PIRNR017706"/>
    </source>
</evidence>
<dbReference type="PANTHER" id="PTHR23329:SF1">
    <property type="entry name" value="TUFTELIN-INTERACTING PROTEIN 11"/>
    <property type="match status" value="1"/>
</dbReference>
<evidence type="ECO:0000313" key="11">
    <source>
        <dbReference type="EMBL" id="KAK1310768.1"/>
    </source>
</evidence>
<feature type="domain" description="G-patch" evidence="10">
    <location>
        <begin position="192"/>
        <end position="237"/>
    </location>
</feature>
<evidence type="ECO:0000256" key="5">
    <source>
        <dbReference type="ARBA" id="ARBA00023187"/>
    </source>
</evidence>
<evidence type="ECO:0000256" key="8">
    <source>
        <dbReference type="SAM" id="Coils"/>
    </source>
</evidence>
<keyword evidence="3 7" id="KW-0507">mRNA processing</keyword>
<keyword evidence="5 7" id="KW-0508">mRNA splicing</keyword>
<reference evidence="11" key="1">
    <citation type="journal article" date="2023" name="Nat. Commun.">
        <title>Diploid and tetraploid genomes of Acorus and the evolution of monocots.</title>
        <authorList>
            <person name="Ma L."/>
            <person name="Liu K.W."/>
            <person name="Li Z."/>
            <person name="Hsiao Y.Y."/>
            <person name="Qi Y."/>
            <person name="Fu T."/>
            <person name="Tang G.D."/>
            <person name="Zhang D."/>
            <person name="Sun W.H."/>
            <person name="Liu D.K."/>
            <person name="Li Y."/>
            <person name="Chen G.Z."/>
            <person name="Liu X.D."/>
            <person name="Liao X.Y."/>
            <person name="Jiang Y.T."/>
            <person name="Yu X."/>
            <person name="Hao Y."/>
            <person name="Huang J."/>
            <person name="Zhao X.W."/>
            <person name="Ke S."/>
            <person name="Chen Y.Y."/>
            <person name="Wu W.L."/>
            <person name="Hsu J.L."/>
            <person name="Lin Y.F."/>
            <person name="Huang M.D."/>
            <person name="Li C.Y."/>
            <person name="Huang L."/>
            <person name="Wang Z.W."/>
            <person name="Zhao X."/>
            <person name="Zhong W.Y."/>
            <person name="Peng D.H."/>
            <person name="Ahmad S."/>
            <person name="Lan S."/>
            <person name="Zhang J.S."/>
            <person name="Tsai W.C."/>
            <person name="Van de Peer Y."/>
            <person name="Liu Z.J."/>
        </authorList>
    </citation>
    <scope>NUCLEOTIDE SEQUENCE</scope>
    <source>
        <strain evidence="11">CP</strain>
    </source>
</reference>
<name>A0AAV9EAI6_ACOCL</name>